<dbReference type="EMBL" id="MSPX01000002">
    <property type="protein sequence ID" value="OQP87590.1"/>
    <property type="molecule type" value="Genomic_DNA"/>
</dbReference>
<protein>
    <submittedName>
        <fullName evidence="1">Uncharacterized protein</fullName>
    </submittedName>
</protein>
<comment type="caution">
    <text evidence="1">The sequence shown here is derived from an EMBL/GenBank/DDBJ whole genome shotgun (WGS) entry which is preliminary data.</text>
</comment>
<gene>
    <name evidence="1" type="ORF">BTR14_03205</name>
</gene>
<keyword evidence="2" id="KW-1185">Reference proteome</keyword>
<accession>A0ABX3PGD7</accession>
<dbReference type="Proteomes" id="UP000192652">
    <property type="component" value="Unassembled WGS sequence"/>
</dbReference>
<proteinExistence type="predicted"/>
<evidence type="ECO:0000313" key="2">
    <source>
        <dbReference type="Proteomes" id="UP000192652"/>
    </source>
</evidence>
<evidence type="ECO:0000313" key="1">
    <source>
        <dbReference type="EMBL" id="OQP87590.1"/>
    </source>
</evidence>
<name>A0ABX3PGD7_9HYPH</name>
<dbReference type="RefSeq" id="WP_081173762.1">
    <property type="nucleotide sequence ID" value="NZ_MSPX01000002.1"/>
</dbReference>
<reference evidence="1 2" key="1">
    <citation type="journal article" date="2017" name="Antonie Van Leeuwenhoek">
        <title>Rhizobium rhizosphaerae sp. nov., a novel species isolated from rice rhizosphere.</title>
        <authorList>
            <person name="Zhao J.J."/>
            <person name="Zhang J."/>
            <person name="Zhang R.J."/>
            <person name="Zhang C.W."/>
            <person name="Yin H.Q."/>
            <person name="Zhang X.X."/>
        </authorList>
    </citation>
    <scope>NUCLEOTIDE SEQUENCE [LARGE SCALE GENOMIC DNA]</scope>
    <source>
        <strain evidence="1 2">RD15</strain>
    </source>
</reference>
<organism evidence="1 2">
    <name type="scientific">Xaviernesmea rhizosphaerae</name>
    <dbReference type="NCBI Taxonomy" id="1672749"/>
    <lineage>
        <taxon>Bacteria</taxon>
        <taxon>Pseudomonadati</taxon>
        <taxon>Pseudomonadota</taxon>
        <taxon>Alphaproteobacteria</taxon>
        <taxon>Hyphomicrobiales</taxon>
        <taxon>Rhizobiaceae</taxon>
        <taxon>Rhizobium/Agrobacterium group</taxon>
        <taxon>Xaviernesmea</taxon>
    </lineage>
</organism>
<sequence>MPNTPVPATAEGMPKFNRSEIMKDAWREYRREKAYNLRYGYPAEFMPFSQCLRLAWRVAKSRAHEAAQRAADMARKAGERIIALRKALEELDCKSFRFAITPERRELESELASLLKEAA</sequence>